<proteinExistence type="predicted"/>
<comment type="caution">
    <text evidence="1">The sequence shown here is derived from an EMBL/GenBank/DDBJ whole genome shotgun (WGS) entry which is preliminary data.</text>
</comment>
<organism evidence="1 2">
    <name type="scientific">Candidatus Methanoperedens nitratireducens</name>
    <dbReference type="NCBI Taxonomy" id="1392998"/>
    <lineage>
        <taxon>Archaea</taxon>
        <taxon>Methanobacteriati</taxon>
        <taxon>Methanobacteriota</taxon>
        <taxon>Stenosarchaea group</taxon>
        <taxon>Methanomicrobia</taxon>
        <taxon>Methanosarcinales</taxon>
        <taxon>ANME-2 cluster</taxon>
        <taxon>Candidatus Methanoperedentaceae</taxon>
        <taxon>Candidatus Methanoperedens</taxon>
    </lineage>
</organism>
<accession>A0A0P8A3U6</accession>
<evidence type="ECO:0000313" key="1">
    <source>
        <dbReference type="EMBL" id="KPQ41062.1"/>
    </source>
</evidence>
<dbReference type="AlphaFoldDB" id="A0A0P8A3U6"/>
<dbReference type="Proteomes" id="UP000050360">
    <property type="component" value="Unassembled WGS sequence"/>
</dbReference>
<gene>
    <name evidence="1" type="ORF">MPEBLZ_04376</name>
</gene>
<evidence type="ECO:0000313" key="2">
    <source>
        <dbReference type="Proteomes" id="UP000050360"/>
    </source>
</evidence>
<protein>
    <submittedName>
        <fullName evidence="1">Uncharacterized protein</fullName>
    </submittedName>
</protein>
<sequence>MDRICFDRSIWTVYFPSVVKRSDQIRFDTDLVDRLNLEDRLKETIFKGMGREKVYYMEKGAPIPYSKYELRLRGTRSFNIYFNFNRYFMFKNEYKHDIKCPVIHDDNFLPLDAQVGLADYLELFNKTLPDTLKQNYLDLYSRFWPEDPAVINAEDPVVKCTTLEVGREMFPLDVKAVRNDLAVKGVHFKSFNDQSKTLYFGEASEGLKYKVDGADMSSDLDCWNWRSDGKPKQGKLYQKSIDLARFEVTLYKDQIEFGRVGIDDQEEGVKFILQNYAEDVGISFVPREYNYDQMVEYISMMLKLDKSTIGLLLMEGQYWKATKKNLNFTKKLKRRGLILKDSRGLWIVNPAVLKLFERYVLPKGDPGWFIPKLL</sequence>
<name>A0A0P8A3U6_9EURY</name>
<dbReference type="EMBL" id="LKCM01000448">
    <property type="protein sequence ID" value="KPQ41062.1"/>
    <property type="molecule type" value="Genomic_DNA"/>
</dbReference>
<reference evidence="1 2" key="1">
    <citation type="submission" date="2015-09" db="EMBL/GenBank/DDBJ databases">
        <title>A metagenomics-based metabolic model of nitrate-dependent anaerobic oxidation of methane by Methanoperedens-like archaea.</title>
        <authorList>
            <person name="Arshad A."/>
            <person name="Speth D.R."/>
            <person name="De Graaf R.M."/>
            <person name="Op Den Camp H.J."/>
            <person name="Jetten M.S."/>
            <person name="Welte C.U."/>
        </authorList>
    </citation>
    <scope>NUCLEOTIDE SEQUENCE [LARGE SCALE GENOMIC DNA]</scope>
</reference>